<keyword evidence="8" id="KW-1185">Reference proteome</keyword>
<keyword evidence="3 5" id="KW-1133">Transmembrane helix</keyword>
<protein>
    <recommendedName>
        <fullName evidence="6">Late embryogenesis abundant protein LEA-2 subgroup domain-containing protein</fullName>
    </recommendedName>
</protein>
<comment type="caution">
    <text evidence="7">The sequence shown here is derived from an EMBL/GenBank/DDBJ whole genome shotgun (WGS) entry which is preliminary data.</text>
</comment>
<evidence type="ECO:0000256" key="1">
    <source>
        <dbReference type="ARBA" id="ARBA00004167"/>
    </source>
</evidence>
<dbReference type="Pfam" id="PF03168">
    <property type="entry name" value="LEA_2"/>
    <property type="match status" value="1"/>
</dbReference>
<gene>
    <name evidence="7" type="ORF">ZIOFF_062014</name>
</gene>
<evidence type="ECO:0000256" key="3">
    <source>
        <dbReference type="ARBA" id="ARBA00022989"/>
    </source>
</evidence>
<evidence type="ECO:0000256" key="2">
    <source>
        <dbReference type="ARBA" id="ARBA00022692"/>
    </source>
</evidence>
<organism evidence="7 8">
    <name type="scientific">Zingiber officinale</name>
    <name type="common">Ginger</name>
    <name type="synonym">Amomum zingiber</name>
    <dbReference type="NCBI Taxonomy" id="94328"/>
    <lineage>
        <taxon>Eukaryota</taxon>
        <taxon>Viridiplantae</taxon>
        <taxon>Streptophyta</taxon>
        <taxon>Embryophyta</taxon>
        <taxon>Tracheophyta</taxon>
        <taxon>Spermatophyta</taxon>
        <taxon>Magnoliopsida</taxon>
        <taxon>Liliopsida</taxon>
        <taxon>Zingiberales</taxon>
        <taxon>Zingiberaceae</taxon>
        <taxon>Zingiber</taxon>
    </lineage>
</organism>
<feature type="domain" description="Late embryogenesis abundant protein LEA-2 subgroup" evidence="6">
    <location>
        <begin position="78"/>
        <end position="180"/>
    </location>
</feature>
<name>A0A8J5KAC9_ZINOF</name>
<dbReference type="GO" id="GO:0098542">
    <property type="term" value="P:defense response to other organism"/>
    <property type="evidence" value="ECO:0007669"/>
    <property type="project" value="InterPro"/>
</dbReference>
<accession>A0A8J5KAC9</accession>
<dbReference type="InterPro" id="IPR004864">
    <property type="entry name" value="LEA_2"/>
</dbReference>
<evidence type="ECO:0000313" key="8">
    <source>
        <dbReference type="Proteomes" id="UP000734854"/>
    </source>
</evidence>
<sequence>MSIDDCGNHGRCKGRRLHLYLSAAALIFVFLILLTILIIWLLLRHTKPEFYLQDASVEQFNLTAGDSNSLTAVLQVSLSSRNPNDRVGIYYDKLDAFAAYRGQQITGCTALPAGYQGHHAAALWWPFLVGEGVPLAEYIAVAMERDAAAGLLLLDVKIEGRLRWKSGSWKYGHRHLHVDCPALISIDHGTGTSGSSAPSFHFRRTTSCTVDV</sequence>
<evidence type="ECO:0000313" key="7">
    <source>
        <dbReference type="EMBL" id="KAG6478571.1"/>
    </source>
</evidence>
<keyword evidence="4 5" id="KW-0472">Membrane</keyword>
<dbReference type="GO" id="GO:0009506">
    <property type="term" value="C:plasmodesma"/>
    <property type="evidence" value="ECO:0007669"/>
    <property type="project" value="TreeGrafter"/>
</dbReference>
<dbReference type="Proteomes" id="UP000734854">
    <property type="component" value="Unassembled WGS sequence"/>
</dbReference>
<dbReference type="GO" id="GO:0005886">
    <property type="term" value="C:plasma membrane"/>
    <property type="evidence" value="ECO:0007669"/>
    <property type="project" value="TreeGrafter"/>
</dbReference>
<dbReference type="EMBL" id="JACMSC010000017">
    <property type="protein sequence ID" value="KAG6478571.1"/>
    <property type="molecule type" value="Genomic_DNA"/>
</dbReference>
<dbReference type="OrthoDB" id="1426517at2759"/>
<reference evidence="7 8" key="1">
    <citation type="submission" date="2020-08" db="EMBL/GenBank/DDBJ databases">
        <title>Plant Genome Project.</title>
        <authorList>
            <person name="Zhang R.-G."/>
        </authorList>
    </citation>
    <scope>NUCLEOTIDE SEQUENCE [LARGE SCALE GENOMIC DNA]</scope>
    <source>
        <tissue evidence="7">Rhizome</tissue>
    </source>
</reference>
<dbReference type="InterPro" id="IPR044839">
    <property type="entry name" value="NDR1-like"/>
</dbReference>
<proteinExistence type="predicted"/>
<dbReference type="PANTHER" id="PTHR31415">
    <property type="entry name" value="OS05G0367900 PROTEIN"/>
    <property type="match status" value="1"/>
</dbReference>
<evidence type="ECO:0000256" key="5">
    <source>
        <dbReference type="SAM" id="Phobius"/>
    </source>
</evidence>
<comment type="subcellular location">
    <subcellularLocation>
        <location evidence="1">Membrane</location>
        <topology evidence="1">Single-pass membrane protein</topology>
    </subcellularLocation>
</comment>
<evidence type="ECO:0000259" key="6">
    <source>
        <dbReference type="Pfam" id="PF03168"/>
    </source>
</evidence>
<feature type="transmembrane region" description="Helical" evidence="5">
    <location>
        <begin position="20"/>
        <end position="43"/>
    </location>
</feature>
<evidence type="ECO:0000256" key="4">
    <source>
        <dbReference type="ARBA" id="ARBA00023136"/>
    </source>
</evidence>
<keyword evidence="2 5" id="KW-0812">Transmembrane</keyword>
<dbReference type="PANTHER" id="PTHR31415:SF7">
    <property type="entry name" value="OS08G0102700 PROTEIN"/>
    <property type="match status" value="1"/>
</dbReference>
<dbReference type="AlphaFoldDB" id="A0A8J5KAC9"/>